<dbReference type="EMBL" id="UINC01027660">
    <property type="protein sequence ID" value="SVB07279.1"/>
    <property type="molecule type" value="Genomic_DNA"/>
</dbReference>
<sequence>MGLAGSSELTTVTVKDLMVGTTVGSTTAITQKKLASIAIVQPRCFQL</sequence>
<organism evidence="1">
    <name type="scientific">marine metagenome</name>
    <dbReference type="NCBI Taxonomy" id="408172"/>
    <lineage>
        <taxon>unclassified sequences</taxon>
        <taxon>metagenomes</taxon>
        <taxon>ecological metagenomes</taxon>
    </lineage>
</organism>
<reference evidence="1" key="1">
    <citation type="submission" date="2018-05" db="EMBL/GenBank/DDBJ databases">
        <authorList>
            <person name="Lanie J.A."/>
            <person name="Ng W.-L."/>
            <person name="Kazmierczak K.M."/>
            <person name="Andrzejewski T.M."/>
            <person name="Davidsen T.M."/>
            <person name="Wayne K.J."/>
            <person name="Tettelin H."/>
            <person name="Glass J.I."/>
            <person name="Rusch D."/>
            <person name="Podicherti R."/>
            <person name="Tsui H.-C.T."/>
            <person name="Winkler M.E."/>
        </authorList>
    </citation>
    <scope>NUCLEOTIDE SEQUENCE</scope>
</reference>
<gene>
    <name evidence="1" type="ORF">METZ01_LOCUS160133</name>
</gene>
<proteinExistence type="predicted"/>
<evidence type="ECO:0000313" key="1">
    <source>
        <dbReference type="EMBL" id="SVB07279.1"/>
    </source>
</evidence>
<name>A0A382B0P5_9ZZZZ</name>
<dbReference type="AlphaFoldDB" id="A0A382B0P5"/>
<accession>A0A382B0P5</accession>
<protein>
    <submittedName>
        <fullName evidence="1">Uncharacterized protein</fullName>
    </submittedName>
</protein>